<dbReference type="EMBL" id="JAYMGO010000011">
    <property type="protein sequence ID" value="KAL1265169.1"/>
    <property type="molecule type" value="Genomic_DNA"/>
</dbReference>
<keyword evidence="8 9" id="KW-0539">Nucleus</keyword>
<comment type="function">
    <text evidence="9">Catalyzes the formation of N(7)-methylguanine at position 46 (m7G46) in tRNA.</text>
</comment>
<comment type="pathway">
    <text evidence="9">tRNA modification; N(7)-methylguanine-tRNA biosynthesis.</text>
</comment>
<keyword evidence="3 9" id="KW-0489">Methyltransferase</keyword>
<accession>A0ABR3MKT4</accession>
<protein>
    <recommendedName>
        <fullName evidence="9">tRNA (guanine-N(7)-)-methyltransferase</fullName>
        <ecNumber evidence="9">2.1.1.33</ecNumber>
    </recommendedName>
    <alternativeName>
        <fullName evidence="9">Methyltransferase-like protein 1</fullName>
    </alternativeName>
    <alternativeName>
        <fullName evidence="9">tRNA (guanine(46)-N(7))-methyltransferase</fullName>
    </alternativeName>
    <alternativeName>
        <fullName evidence="9">tRNA(m7G46)-methyltransferase</fullName>
    </alternativeName>
</protein>
<feature type="active site" evidence="9">
    <location>
        <position position="159"/>
    </location>
</feature>
<proteinExistence type="inferred from homology"/>
<evidence type="ECO:0000256" key="8">
    <source>
        <dbReference type="ARBA" id="ARBA00023242"/>
    </source>
</evidence>
<evidence type="ECO:0000256" key="4">
    <source>
        <dbReference type="ARBA" id="ARBA00022679"/>
    </source>
</evidence>
<organism evidence="11 12">
    <name type="scientific">Cirrhinus molitorella</name>
    <name type="common">mud carp</name>
    <dbReference type="NCBI Taxonomy" id="172907"/>
    <lineage>
        <taxon>Eukaryota</taxon>
        <taxon>Metazoa</taxon>
        <taxon>Chordata</taxon>
        <taxon>Craniata</taxon>
        <taxon>Vertebrata</taxon>
        <taxon>Euteleostomi</taxon>
        <taxon>Actinopterygii</taxon>
        <taxon>Neopterygii</taxon>
        <taxon>Teleostei</taxon>
        <taxon>Ostariophysi</taxon>
        <taxon>Cypriniformes</taxon>
        <taxon>Cyprinidae</taxon>
        <taxon>Labeoninae</taxon>
        <taxon>Labeonini</taxon>
        <taxon>Cirrhinus</taxon>
    </lineage>
</organism>
<keyword evidence="7 9" id="KW-0694">RNA-binding</keyword>
<dbReference type="PANTHER" id="PTHR23417">
    <property type="entry name" value="3-DEOXY-D-MANNO-OCTULOSONIC-ACID TRANSFERASE/TRNA GUANINE-N 7 - -METHYLTRANSFERASE"/>
    <property type="match status" value="1"/>
</dbReference>
<evidence type="ECO:0000256" key="6">
    <source>
        <dbReference type="ARBA" id="ARBA00022694"/>
    </source>
</evidence>
<keyword evidence="2 9" id="KW-0820">tRNA-binding</keyword>
<dbReference type="InterPro" id="IPR029063">
    <property type="entry name" value="SAM-dependent_MTases_sf"/>
</dbReference>
<sequence>MVEAIVTPAAQAQSSNSEHQQMADTLQLHHCLTEEEETSHSGVSGGDGLVRALPGVFPTAGRKRESRESRKAQVEFADIGCGYGGLLVQLSKLFPEQLILGLEIRVKVSDYVQDRIRSLRAAEQGSYQNIACLRSNAMKYLPNFFTKGQLSKMFFLFPDPHFKKTKHKWRIISSTLLAEYAYTLRVGGLVYTNTDVEEVHDWIVKHFSDHPLFSRVSDEELADDIIISHLGTCTEEGKKVQRNGGKNFLAVFRRVEDPQT</sequence>
<keyword evidence="12" id="KW-1185">Reference proteome</keyword>
<dbReference type="NCBIfam" id="TIGR00091">
    <property type="entry name" value="tRNA (guanosine(46)-N7)-methyltransferase TrmB"/>
    <property type="match status" value="1"/>
</dbReference>
<gene>
    <name evidence="9" type="primary">METTL1</name>
    <name evidence="11" type="ORF">QQF64_003196</name>
</gene>
<evidence type="ECO:0000313" key="12">
    <source>
        <dbReference type="Proteomes" id="UP001558613"/>
    </source>
</evidence>
<evidence type="ECO:0000256" key="9">
    <source>
        <dbReference type="HAMAP-Rule" id="MF_03055"/>
    </source>
</evidence>
<feature type="compositionally biased region" description="Polar residues" evidence="10">
    <location>
        <begin position="10"/>
        <end position="23"/>
    </location>
</feature>
<dbReference type="InterPro" id="IPR025763">
    <property type="entry name" value="Trm8_euk"/>
</dbReference>
<comment type="similarity">
    <text evidence="9">Belongs to the class I-like SAM-binding methyltransferase superfamily. TrmB family.</text>
</comment>
<feature type="binding site" evidence="9">
    <location>
        <begin position="103"/>
        <end position="104"/>
    </location>
    <ligand>
        <name>S-adenosyl-L-methionine</name>
        <dbReference type="ChEBI" id="CHEBI:59789"/>
    </ligand>
</feature>
<feature type="binding site" evidence="9">
    <location>
        <position position="80"/>
    </location>
    <ligand>
        <name>S-adenosyl-L-methionine</name>
        <dbReference type="ChEBI" id="CHEBI:59789"/>
    </ligand>
</feature>
<dbReference type="PANTHER" id="PTHR23417:SF16">
    <property type="entry name" value="TRNA (GUANINE-N(7)-)-METHYLTRANSFERASE"/>
    <property type="match status" value="1"/>
</dbReference>
<name>A0ABR3MKT4_9TELE</name>
<dbReference type="Proteomes" id="UP001558613">
    <property type="component" value="Unassembled WGS sequence"/>
</dbReference>
<evidence type="ECO:0000256" key="5">
    <source>
        <dbReference type="ARBA" id="ARBA00022691"/>
    </source>
</evidence>
<dbReference type="HAMAP" id="MF_03055">
    <property type="entry name" value="tRNA_methyltr_TrmB_euk"/>
    <property type="match status" value="1"/>
</dbReference>
<feature type="binding site" evidence="9">
    <location>
        <position position="156"/>
    </location>
    <ligand>
        <name>S-adenosyl-L-methionine</name>
        <dbReference type="ChEBI" id="CHEBI:59789"/>
    </ligand>
</feature>
<keyword evidence="4 9" id="KW-0808">Transferase</keyword>
<evidence type="ECO:0000256" key="7">
    <source>
        <dbReference type="ARBA" id="ARBA00022884"/>
    </source>
</evidence>
<evidence type="ECO:0000256" key="10">
    <source>
        <dbReference type="SAM" id="MobiDB-lite"/>
    </source>
</evidence>
<reference evidence="11 12" key="1">
    <citation type="submission" date="2023-09" db="EMBL/GenBank/DDBJ databases">
        <authorList>
            <person name="Wang M."/>
        </authorList>
    </citation>
    <scope>NUCLEOTIDE SEQUENCE [LARGE SCALE GENOMIC DNA]</scope>
    <source>
        <strain evidence="11">GT-2023</strain>
        <tissue evidence="11">Liver</tissue>
    </source>
</reference>
<dbReference type="PROSITE" id="PS51625">
    <property type="entry name" value="SAM_MT_TRMB"/>
    <property type="match status" value="1"/>
</dbReference>
<feature type="region of interest" description="Disordered" evidence="10">
    <location>
        <begin position="1"/>
        <end position="23"/>
    </location>
</feature>
<keyword evidence="6 9" id="KW-0819">tRNA processing</keyword>
<comment type="subcellular location">
    <subcellularLocation>
        <location evidence="9">Nucleus</location>
    </subcellularLocation>
</comment>
<dbReference type="SUPFAM" id="SSF53335">
    <property type="entry name" value="S-adenosyl-L-methionine-dependent methyltransferases"/>
    <property type="match status" value="1"/>
</dbReference>
<dbReference type="InterPro" id="IPR003358">
    <property type="entry name" value="tRNA_(Gua-N-7)_MeTrfase_Trmb"/>
</dbReference>
<keyword evidence="5 9" id="KW-0949">S-adenosyl-L-methionine</keyword>
<comment type="subunit">
    <text evidence="9">Forms a complex with WDR4.</text>
</comment>
<evidence type="ECO:0000256" key="3">
    <source>
        <dbReference type="ARBA" id="ARBA00022603"/>
    </source>
</evidence>
<dbReference type="Pfam" id="PF02390">
    <property type="entry name" value="Methyltransf_4"/>
    <property type="match status" value="1"/>
</dbReference>
<dbReference type="Gene3D" id="3.40.50.150">
    <property type="entry name" value="Vaccinia Virus protein VP39"/>
    <property type="match status" value="1"/>
</dbReference>
<feature type="binding site" evidence="9">
    <location>
        <begin position="136"/>
        <end position="137"/>
    </location>
    <ligand>
        <name>S-adenosyl-L-methionine</name>
        <dbReference type="ChEBI" id="CHEBI:59789"/>
    </ligand>
</feature>
<comment type="caution">
    <text evidence="11">The sequence shown here is derived from an EMBL/GenBank/DDBJ whole genome shotgun (WGS) entry which is preliminary data.</text>
</comment>
<evidence type="ECO:0000256" key="2">
    <source>
        <dbReference type="ARBA" id="ARBA00022555"/>
    </source>
</evidence>
<dbReference type="EC" id="2.1.1.33" evidence="9"/>
<comment type="catalytic activity">
    <reaction evidence="1 9">
        <text>guanosine(46) in tRNA + S-adenosyl-L-methionine = N(7)-methylguanosine(46) in tRNA + S-adenosyl-L-homocysteine</text>
        <dbReference type="Rhea" id="RHEA:42708"/>
        <dbReference type="Rhea" id="RHEA-COMP:10188"/>
        <dbReference type="Rhea" id="RHEA-COMP:10189"/>
        <dbReference type="ChEBI" id="CHEBI:57856"/>
        <dbReference type="ChEBI" id="CHEBI:59789"/>
        <dbReference type="ChEBI" id="CHEBI:74269"/>
        <dbReference type="ChEBI" id="CHEBI:74480"/>
        <dbReference type="EC" id="2.1.1.33"/>
    </reaction>
</comment>
<evidence type="ECO:0000313" key="11">
    <source>
        <dbReference type="EMBL" id="KAL1265169.1"/>
    </source>
</evidence>
<feature type="binding site" evidence="9">
    <location>
        <begin position="234"/>
        <end position="236"/>
    </location>
    <ligand>
        <name>S-adenosyl-L-methionine</name>
        <dbReference type="ChEBI" id="CHEBI:59789"/>
    </ligand>
</feature>
<evidence type="ECO:0000256" key="1">
    <source>
        <dbReference type="ARBA" id="ARBA00000142"/>
    </source>
</evidence>